<dbReference type="EMBL" id="QSEE01000032">
    <property type="protein sequence ID" value="RGZ43845.1"/>
    <property type="molecule type" value="Genomic_DNA"/>
</dbReference>
<sequence>MKSIEKATNNMKMVYSILCNLKKCTIFELQKLTKFRDVDLCLALGYLLQNNQIYQKRRGCKLNCVSKE</sequence>
<protein>
    <recommendedName>
        <fullName evidence="3">Winged helix-turn-helix domain-containing protein</fullName>
    </recommendedName>
</protein>
<gene>
    <name evidence="1" type="ORF">DW988_19970</name>
</gene>
<dbReference type="AlphaFoldDB" id="A0A413N5Q0"/>
<dbReference type="Proteomes" id="UP000283684">
    <property type="component" value="Unassembled WGS sequence"/>
</dbReference>
<dbReference type="InterPro" id="IPR036388">
    <property type="entry name" value="WH-like_DNA-bd_sf"/>
</dbReference>
<evidence type="ECO:0000313" key="2">
    <source>
        <dbReference type="Proteomes" id="UP000283684"/>
    </source>
</evidence>
<accession>A0A413N5Q0</accession>
<dbReference type="Pfam" id="PF10771">
    <property type="entry name" value="DUF2582"/>
    <property type="match status" value="1"/>
</dbReference>
<dbReference type="Gene3D" id="1.10.10.10">
    <property type="entry name" value="Winged helix-like DNA-binding domain superfamily/Winged helix DNA-binding domain"/>
    <property type="match status" value="1"/>
</dbReference>
<evidence type="ECO:0008006" key="3">
    <source>
        <dbReference type="Google" id="ProtNLM"/>
    </source>
</evidence>
<proteinExistence type="predicted"/>
<reference evidence="1 2" key="1">
    <citation type="submission" date="2018-08" db="EMBL/GenBank/DDBJ databases">
        <title>A genome reference for cultivated species of the human gut microbiota.</title>
        <authorList>
            <person name="Zou Y."/>
            <person name="Xue W."/>
            <person name="Luo G."/>
        </authorList>
    </citation>
    <scope>NUCLEOTIDE SEQUENCE [LARGE SCALE GENOMIC DNA]</scope>
    <source>
        <strain evidence="1 2">AM50-4</strain>
    </source>
</reference>
<comment type="caution">
    <text evidence="1">The sequence shown here is derived from an EMBL/GenBank/DDBJ whole genome shotgun (WGS) entry which is preliminary data.</text>
</comment>
<evidence type="ECO:0000313" key="1">
    <source>
        <dbReference type="EMBL" id="RGZ43845.1"/>
    </source>
</evidence>
<name>A0A413N5Q0_BACUN</name>
<dbReference type="InterPro" id="IPR019707">
    <property type="entry name" value="DUF2582"/>
</dbReference>
<organism evidence="1 2">
    <name type="scientific">Bacteroides uniformis</name>
    <dbReference type="NCBI Taxonomy" id="820"/>
    <lineage>
        <taxon>Bacteria</taxon>
        <taxon>Pseudomonadati</taxon>
        <taxon>Bacteroidota</taxon>
        <taxon>Bacteroidia</taxon>
        <taxon>Bacteroidales</taxon>
        <taxon>Bacteroidaceae</taxon>
        <taxon>Bacteroides</taxon>
    </lineage>
</organism>